<dbReference type="EMBL" id="SNYI01000001">
    <property type="protein sequence ID" value="TDQ33354.1"/>
    <property type="molecule type" value="Genomic_DNA"/>
</dbReference>
<dbReference type="AlphaFoldDB" id="A0A4R6TP44"/>
<sequence>MKDSGDYRRLEREQLLPTEIHFYLNGITTHLAILDVLLLPRRRV</sequence>
<keyword evidence="2" id="KW-1185">Reference proteome</keyword>
<evidence type="ECO:0000313" key="1">
    <source>
        <dbReference type="EMBL" id="TDQ33354.1"/>
    </source>
</evidence>
<dbReference type="Proteomes" id="UP000295468">
    <property type="component" value="Unassembled WGS sequence"/>
</dbReference>
<proteinExistence type="predicted"/>
<protein>
    <submittedName>
        <fullName evidence="1">Uncharacterized protein</fullName>
    </submittedName>
</protein>
<gene>
    <name evidence="1" type="ORF">CLV82_1193</name>
</gene>
<accession>A0A4R6TP44</accession>
<name>A0A4R6TP44_9FLAO</name>
<organism evidence="1 2">
    <name type="scientific">Zeaxanthinibacter enoshimensis</name>
    <dbReference type="NCBI Taxonomy" id="392009"/>
    <lineage>
        <taxon>Bacteria</taxon>
        <taxon>Pseudomonadati</taxon>
        <taxon>Bacteroidota</taxon>
        <taxon>Flavobacteriia</taxon>
        <taxon>Flavobacteriales</taxon>
        <taxon>Flavobacteriaceae</taxon>
        <taxon>Zeaxanthinibacter</taxon>
    </lineage>
</organism>
<reference evidence="1 2" key="1">
    <citation type="submission" date="2019-03" db="EMBL/GenBank/DDBJ databases">
        <title>Genomic Encyclopedia of Archaeal and Bacterial Type Strains, Phase II (KMG-II): from individual species to whole genera.</title>
        <authorList>
            <person name="Goeker M."/>
        </authorList>
    </citation>
    <scope>NUCLEOTIDE SEQUENCE [LARGE SCALE GENOMIC DNA]</scope>
    <source>
        <strain evidence="1 2">DSM 18435</strain>
    </source>
</reference>
<evidence type="ECO:0000313" key="2">
    <source>
        <dbReference type="Proteomes" id="UP000295468"/>
    </source>
</evidence>
<comment type="caution">
    <text evidence="1">The sequence shown here is derived from an EMBL/GenBank/DDBJ whole genome shotgun (WGS) entry which is preliminary data.</text>
</comment>